<dbReference type="PANTHER" id="PTHR31286">
    <property type="entry name" value="GLYCINE-RICH CELL WALL STRUCTURAL PROTEIN 1.8-LIKE"/>
    <property type="match status" value="1"/>
</dbReference>
<keyword evidence="2" id="KW-0472">Membrane</keyword>
<keyword evidence="4" id="KW-1185">Reference proteome</keyword>
<reference evidence="4" key="1">
    <citation type="submission" date="2013-09" db="EMBL/GenBank/DDBJ databases">
        <title>Corchorus olitorius genome sequencing.</title>
        <authorList>
            <person name="Alam M."/>
            <person name="Haque M.S."/>
            <person name="Islam M.S."/>
            <person name="Emdad E.M."/>
            <person name="Islam M.M."/>
            <person name="Ahmed B."/>
            <person name="Halim A."/>
            <person name="Hossen Q.M.M."/>
            <person name="Hossain M.Z."/>
            <person name="Ahmed R."/>
            <person name="Khan M.M."/>
            <person name="Islam R."/>
            <person name="Rashid M.M."/>
            <person name="Khan S.A."/>
            <person name="Rahman M.S."/>
            <person name="Alam M."/>
            <person name="Yahiya A.S."/>
            <person name="Khan M.S."/>
            <person name="Azam M.S."/>
            <person name="Haque T."/>
            <person name="Lashkar M.Z.H."/>
            <person name="Akhand A.I."/>
            <person name="Morshed G."/>
            <person name="Roy S."/>
            <person name="Uddin K.S."/>
            <person name="Rabeya T."/>
            <person name="Hossain A.S."/>
            <person name="Chowdhury A."/>
            <person name="Snigdha A.R."/>
            <person name="Mortoza M.S."/>
            <person name="Matin S.A."/>
            <person name="Hoque S.M.E."/>
            <person name="Islam M.K."/>
            <person name="Roy D.K."/>
            <person name="Haider R."/>
            <person name="Moosa M.M."/>
            <person name="Elias S.M."/>
            <person name="Hasan A.M."/>
            <person name="Jahan S."/>
            <person name="Shafiuddin M."/>
            <person name="Mahmood N."/>
            <person name="Shommy N.S."/>
        </authorList>
    </citation>
    <scope>NUCLEOTIDE SEQUENCE [LARGE SCALE GENOMIC DNA]</scope>
    <source>
        <strain evidence="4">cv. O-4</strain>
    </source>
</reference>
<gene>
    <name evidence="3" type="ORF">COLO4_28598</name>
</gene>
<evidence type="ECO:0000313" key="4">
    <source>
        <dbReference type="Proteomes" id="UP000187203"/>
    </source>
</evidence>
<evidence type="ECO:0000313" key="3">
    <source>
        <dbReference type="EMBL" id="OMO70439.1"/>
    </source>
</evidence>
<feature type="region of interest" description="Disordered" evidence="1">
    <location>
        <begin position="192"/>
        <end position="243"/>
    </location>
</feature>
<protein>
    <submittedName>
        <fullName evidence="3">Uncharacterized protein</fullName>
    </submittedName>
</protein>
<keyword evidence="2" id="KW-0812">Transmembrane</keyword>
<dbReference type="Proteomes" id="UP000187203">
    <property type="component" value="Unassembled WGS sequence"/>
</dbReference>
<organism evidence="3 4">
    <name type="scientific">Corchorus olitorius</name>
    <dbReference type="NCBI Taxonomy" id="93759"/>
    <lineage>
        <taxon>Eukaryota</taxon>
        <taxon>Viridiplantae</taxon>
        <taxon>Streptophyta</taxon>
        <taxon>Embryophyta</taxon>
        <taxon>Tracheophyta</taxon>
        <taxon>Spermatophyta</taxon>
        <taxon>Magnoliopsida</taxon>
        <taxon>eudicotyledons</taxon>
        <taxon>Gunneridae</taxon>
        <taxon>Pentapetalae</taxon>
        <taxon>rosids</taxon>
        <taxon>malvids</taxon>
        <taxon>Malvales</taxon>
        <taxon>Malvaceae</taxon>
        <taxon>Grewioideae</taxon>
        <taxon>Apeibeae</taxon>
        <taxon>Corchorus</taxon>
    </lineage>
</organism>
<dbReference type="InterPro" id="IPR040256">
    <property type="entry name" value="At4g02000-like"/>
</dbReference>
<feature type="transmembrane region" description="Helical" evidence="2">
    <location>
        <begin position="135"/>
        <end position="154"/>
    </location>
</feature>
<name>A0A1R3HJB0_9ROSI</name>
<proteinExistence type="predicted"/>
<comment type="caution">
    <text evidence="3">The sequence shown here is derived from an EMBL/GenBank/DDBJ whole genome shotgun (WGS) entry which is preliminary data.</text>
</comment>
<evidence type="ECO:0000256" key="1">
    <source>
        <dbReference type="SAM" id="MobiDB-lite"/>
    </source>
</evidence>
<evidence type="ECO:0000256" key="2">
    <source>
        <dbReference type="SAM" id="Phobius"/>
    </source>
</evidence>
<sequence length="243" mass="26844">MMDEMVIDLGYVEEGREGVDDWIVKEAPAIGEVGMKMYSISFVSKEGMMRALEGNPWSIMGHCLNLKKWPANTPVAQLDFKGIQFWIQIHNLPRELMTKQNGENIGKSLGEIIEVSGFQAKMVKKDERISNMKSSLISVLIVGGLAMVVSIANLRMIVLEVKKRHGGISGDDAWNTIGEERVDQFLPVSVTQTQQARGQGGSRVECDPRKSSAEMRGKAADNSHPESSENANVVIQPKQKSSE</sequence>
<accession>A0A1R3HJB0</accession>
<dbReference type="AlphaFoldDB" id="A0A1R3HJB0"/>
<dbReference type="OrthoDB" id="1748760at2759"/>
<keyword evidence="2" id="KW-1133">Transmembrane helix</keyword>
<dbReference type="PANTHER" id="PTHR31286:SF178">
    <property type="entry name" value="DUF4283 DOMAIN-CONTAINING PROTEIN"/>
    <property type="match status" value="1"/>
</dbReference>
<feature type="compositionally biased region" description="Basic and acidic residues" evidence="1">
    <location>
        <begin position="204"/>
        <end position="227"/>
    </location>
</feature>
<dbReference type="EMBL" id="AWUE01019994">
    <property type="protein sequence ID" value="OMO70439.1"/>
    <property type="molecule type" value="Genomic_DNA"/>
</dbReference>